<dbReference type="InterPro" id="IPR000671">
    <property type="entry name" value="Peptidase_A31"/>
</dbReference>
<comment type="similarity">
    <text evidence="1">Belongs to the peptidase A31 family.</text>
</comment>
<dbReference type="EMBL" id="FOXB01000014">
    <property type="protein sequence ID" value="SFP30169.1"/>
    <property type="molecule type" value="Genomic_DNA"/>
</dbReference>
<dbReference type="Proteomes" id="UP000199227">
    <property type="component" value="Unassembled WGS sequence"/>
</dbReference>
<dbReference type="CDD" id="cd06062">
    <property type="entry name" value="H2MP_MemB-H2up"/>
    <property type="match status" value="1"/>
</dbReference>
<dbReference type="GO" id="GO:0016485">
    <property type="term" value="P:protein processing"/>
    <property type="evidence" value="ECO:0007669"/>
    <property type="project" value="TreeGrafter"/>
</dbReference>
<proteinExistence type="inferred from homology"/>
<evidence type="ECO:0000256" key="4">
    <source>
        <dbReference type="ARBA" id="ARBA00022801"/>
    </source>
</evidence>
<protein>
    <submittedName>
        <fullName evidence="5">Hydrogenase maturation protease</fullName>
    </submittedName>
</protein>
<dbReference type="Gene3D" id="3.40.50.1450">
    <property type="entry name" value="HybD-like"/>
    <property type="match status" value="1"/>
</dbReference>
<dbReference type="PANTHER" id="PTHR30302:SF1">
    <property type="entry name" value="HYDROGENASE 2 MATURATION PROTEASE"/>
    <property type="match status" value="1"/>
</dbReference>
<dbReference type="PANTHER" id="PTHR30302">
    <property type="entry name" value="HYDROGENASE 1 MATURATION PROTEASE"/>
    <property type="match status" value="1"/>
</dbReference>
<evidence type="ECO:0000256" key="3">
    <source>
        <dbReference type="ARBA" id="ARBA00022750"/>
    </source>
</evidence>
<keyword evidence="6" id="KW-1185">Reference proteome</keyword>
<dbReference type="GO" id="GO:0004190">
    <property type="term" value="F:aspartic-type endopeptidase activity"/>
    <property type="evidence" value="ECO:0007669"/>
    <property type="project" value="UniProtKB-KW"/>
</dbReference>
<keyword evidence="2 5" id="KW-0645">Protease</keyword>
<sequence>MIKMKENDTIIIGIGNILFKDEGVGIYAAKYLEENYDFSPNIDIIDGGTLGFKLMTYYQSYKKVIILDTVSIKDEAGSVYNLPADALMGLGSYRQTAHEVEVVEMLEICSMLNSMAEVNVIGIVPKDIESVDIDLTYTIKEKFDNLVKATLKELQNSGISAKPKKLFKTLDEIIREYNSPTVASI</sequence>
<reference evidence="5 6" key="1">
    <citation type="submission" date="2016-10" db="EMBL/GenBank/DDBJ databases">
        <authorList>
            <person name="de Groot N.N."/>
        </authorList>
    </citation>
    <scope>NUCLEOTIDE SEQUENCE [LARGE SCALE GENOMIC DNA]</scope>
    <source>
        <strain evidence="5 6">EP1-55-1</strain>
    </source>
</reference>
<dbReference type="AlphaFoldDB" id="A0A1I5P7S8"/>
<evidence type="ECO:0000313" key="5">
    <source>
        <dbReference type="EMBL" id="SFP30169.1"/>
    </source>
</evidence>
<dbReference type="PRINTS" id="PR00446">
    <property type="entry name" value="HYDRGNUPTAKE"/>
</dbReference>
<evidence type="ECO:0000256" key="1">
    <source>
        <dbReference type="ARBA" id="ARBA00006814"/>
    </source>
</evidence>
<keyword evidence="3" id="KW-0064">Aspartyl protease</keyword>
<accession>A0A1I5P7S8</accession>
<evidence type="ECO:0000256" key="2">
    <source>
        <dbReference type="ARBA" id="ARBA00022670"/>
    </source>
</evidence>
<dbReference type="STRING" id="223786.SAMN05216234_11413"/>
<gene>
    <name evidence="5" type="ORF">SAMN05216234_11413</name>
</gene>
<organism evidence="5 6">
    <name type="scientific">Hydrogenimonas thermophila</name>
    <dbReference type="NCBI Taxonomy" id="223786"/>
    <lineage>
        <taxon>Bacteria</taxon>
        <taxon>Pseudomonadati</taxon>
        <taxon>Campylobacterota</taxon>
        <taxon>Epsilonproteobacteria</taxon>
        <taxon>Campylobacterales</taxon>
        <taxon>Hydrogenimonadaceae</taxon>
        <taxon>Hydrogenimonas</taxon>
    </lineage>
</organism>
<dbReference type="Pfam" id="PF01750">
    <property type="entry name" value="HycI"/>
    <property type="match status" value="1"/>
</dbReference>
<dbReference type="SUPFAM" id="SSF53163">
    <property type="entry name" value="HybD-like"/>
    <property type="match status" value="1"/>
</dbReference>
<name>A0A1I5P7S8_9BACT</name>
<dbReference type="InterPro" id="IPR023430">
    <property type="entry name" value="Pept_HybD-like_dom_sf"/>
</dbReference>
<keyword evidence="4" id="KW-0378">Hydrolase</keyword>
<dbReference type="NCBIfam" id="TIGR00072">
    <property type="entry name" value="hydrog_prot"/>
    <property type="match status" value="1"/>
</dbReference>
<dbReference type="GO" id="GO:0008047">
    <property type="term" value="F:enzyme activator activity"/>
    <property type="evidence" value="ECO:0007669"/>
    <property type="project" value="InterPro"/>
</dbReference>
<evidence type="ECO:0000313" key="6">
    <source>
        <dbReference type="Proteomes" id="UP000199227"/>
    </source>
</evidence>